<evidence type="ECO:0000256" key="2">
    <source>
        <dbReference type="ARBA" id="ARBA00022801"/>
    </source>
</evidence>
<gene>
    <name evidence="4" type="ORF">3_88</name>
</gene>
<dbReference type="PRINTS" id="PR00116">
    <property type="entry name" value="ARGINASE"/>
</dbReference>
<dbReference type="EMBL" id="MK250087">
    <property type="protein sequence ID" value="QDY52109.1"/>
    <property type="molecule type" value="Genomic_DNA"/>
</dbReference>
<keyword evidence="1" id="KW-0479">Metal-binding</keyword>
<organism evidence="4">
    <name type="scientific">Mimiviridae sp. ChoanoV1</name>
    <dbReference type="NCBI Taxonomy" id="2596887"/>
    <lineage>
        <taxon>Viruses</taxon>
        <taxon>Varidnaviria</taxon>
        <taxon>Bamfordvirae</taxon>
        <taxon>Nucleocytoviricota</taxon>
        <taxon>Megaviricetes</taxon>
        <taxon>Imitervirales</taxon>
        <taxon>Schizomimiviridae</taxon>
    </lineage>
</organism>
<proteinExistence type="predicted"/>
<dbReference type="GO" id="GO:0030145">
    <property type="term" value="F:manganese ion binding"/>
    <property type="evidence" value="ECO:0007669"/>
    <property type="project" value="TreeGrafter"/>
</dbReference>
<dbReference type="Gene3D" id="3.40.800.10">
    <property type="entry name" value="Ureohydrolase domain"/>
    <property type="match status" value="1"/>
</dbReference>
<keyword evidence="2" id="KW-0378">Hydrolase</keyword>
<name>A0A5B8HVK0_9VIRU</name>
<sequence>MKNILSLSIPINFGQKKDGVELGCEEIYNNYLKKNLYNVNFINYEHKIFDYDKSEENHKIMFELHKYIRELINKYDFFILLGGDHSISMATISGLYLNHPREKCVIWLDAHTDCNNIEKSETGNIHGMPVAGLLGDLEEPYNNYKCLDYHEICYIGPRSIDDFEDEYIKKHNILTLGTDKINEDIDSVLQKVEEFINDREVHLSFDIDVMDPELISSTGVPEKNGINMNQMKKILLFIGEFNIKSMDIVELNPKLGNYEKSFNYLKDLLNIYFKIDY</sequence>
<accession>A0A5B8HVK0</accession>
<dbReference type="SUPFAM" id="SSF52768">
    <property type="entry name" value="Arginase/deacetylase"/>
    <property type="match status" value="1"/>
</dbReference>
<dbReference type="PROSITE" id="PS51409">
    <property type="entry name" value="ARGINASE_2"/>
    <property type="match status" value="1"/>
</dbReference>
<dbReference type="PANTHER" id="PTHR43782">
    <property type="entry name" value="ARGINASE"/>
    <property type="match status" value="1"/>
</dbReference>
<keyword evidence="3" id="KW-0464">Manganese</keyword>
<protein>
    <submittedName>
        <fullName evidence="4">Arginase family protein</fullName>
    </submittedName>
</protein>
<reference evidence="4" key="1">
    <citation type="submission" date="2018-11" db="EMBL/GenBank/DDBJ databases">
        <title>A distinct lineage of giant viruses engineers rhodopsin photosystems in predatory marine eukaryotes.</title>
        <authorList>
            <person name="Needham D.M."/>
            <person name="Yoshizawa S."/>
            <person name="Hosaka T."/>
            <person name="Poirier C."/>
            <person name="Choi C.-J."/>
            <person name="Hehenberger E."/>
            <person name="Irwin N.A.T."/>
            <person name="Wilken S."/>
            <person name="Yung C.-M."/>
            <person name="Bachy C."/>
            <person name="Kurihara R."/>
            <person name="Nakajima Y."/>
            <person name="Kojima K."/>
            <person name="Kimura-Someya T."/>
            <person name="Leonard G."/>
            <person name="Malmstrom R.R."/>
            <person name="Mende D."/>
            <person name="Olson D.K."/>
            <person name="Sudo Y."/>
            <person name="Sudek S."/>
            <person name="Richards T.A."/>
            <person name="DeLong E.F."/>
            <person name="Keeling P.J."/>
            <person name="Santoro A.E."/>
            <person name="Shirouzu M."/>
            <person name="Iwasaki W."/>
            <person name="Worden A.Z."/>
        </authorList>
    </citation>
    <scope>NUCLEOTIDE SEQUENCE</scope>
</reference>
<dbReference type="InterPro" id="IPR023696">
    <property type="entry name" value="Ureohydrolase_dom_sf"/>
</dbReference>
<evidence type="ECO:0000256" key="1">
    <source>
        <dbReference type="ARBA" id="ARBA00022723"/>
    </source>
</evidence>
<dbReference type="Pfam" id="PF00491">
    <property type="entry name" value="Arginase"/>
    <property type="match status" value="1"/>
</dbReference>
<dbReference type="PANTHER" id="PTHR43782:SF3">
    <property type="entry name" value="ARGINASE"/>
    <property type="match status" value="1"/>
</dbReference>
<evidence type="ECO:0000256" key="3">
    <source>
        <dbReference type="ARBA" id="ARBA00023211"/>
    </source>
</evidence>
<dbReference type="InterPro" id="IPR006035">
    <property type="entry name" value="Ureohydrolase"/>
</dbReference>
<dbReference type="GO" id="GO:0004053">
    <property type="term" value="F:arginase activity"/>
    <property type="evidence" value="ECO:0007669"/>
    <property type="project" value="TreeGrafter"/>
</dbReference>
<evidence type="ECO:0000313" key="4">
    <source>
        <dbReference type="EMBL" id="QDY52109.1"/>
    </source>
</evidence>